<dbReference type="Proteomes" id="UP000267049">
    <property type="component" value="Unassembled WGS sequence"/>
</dbReference>
<dbReference type="InterPro" id="IPR009875">
    <property type="entry name" value="PilZ_domain"/>
</dbReference>
<comment type="caution">
    <text evidence="2">The sequence shown here is derived from an EMBL/GenBank/DDBJ whole genome shotgun (WGS) entry which is preliminary data.</text>
</comment>
<dbReference type="GO" id="GO:0035438">
    <property type="term" value="F:cyclic-di-GMP binding"/>
    <property type="evidence" value="ECO:0007669"/>
    <property type="project" value="InterPro"/>
</dbReference>
<dbReference type="Pfam" id="PF07238">
    <property type="entry name" value="PilZ"/>
    <property type="match status" value="1"/>
</dbReference>
<evidence type="ECO:0000313" key="3">
    <source>
        <dbReference type="Proteomes" id="UP000267049"/>
    </source>
</evidence>
<organism evidence="2 3">
    <name type="scientific">Montanilutibacter psychrotolerans</name>
    <dbReference type="NCBI Taxonomy" id="1327343"/>
    <lineage>
        <taxon>Bacteria</taxon>
        <taxon>Pseudomonadati</taxon>
        <taxon>Pseudomonadota</taxon>
        <taxon>Gammaproteobacteria</taxon>
        <taxon>Lysobacterales</taxon>
        <taxon>Lysobacteraceae</taxon>
        <taxon>Montanilutibacter</taxon>
    </lineage>
</organism>
<dbReference type="RefSeq" id="WP_123086006.1">
    <property type="nucleotide sequence ID" value="NZ_RIBS01000001.1"/>
</dbReference>
<sequence length="121" mass="13682">MNQEFRRVHRHPIAELVPVTDTMTDHVVGQLGNLSETGMLLIANKALVDDALYQFRFNLSVPGEPITTIEAGAHVLWQEQESASGQTWIGLRFITLLDSQLTQLQRWLQLNRAKSGFAARR</sequence>
<dbReference type="OrthoDB" id="5625505at2"/>
<protein>
    <submittedName>
        <fullName evidence="2">PilZ domain-containing protein</fullName>
    </submittedName>
</protein>
<dbReference type="EMBL" id="RIBS01000001">
    <property type="protein sequence ID" value="RNF85883.1"/>
    <property type="molecule type" value="Genomic_DNA"/>
</dbReference>
<reference evidence="2 3" key="1">
    <citation type="submission" date="2018-11" db="EMBL/GenBank/DDBJ databases">
        <title>Lysobacter cryohumiis sp. nov., isolated from soil in the Tianshan Mountains, Xinjiang, China.</title>
        <authorList>
            <person name="Luo Y."/>
            <person name="Sheng H."/>
        </authorList>
    </citation>
    <scope>NUCLEOTIDE SEQUENCE [LARGE SCALE GENOMIC DNA]</scope>
    <source>
        <strain evidence="2 3">ZS60</strain>
    </source>
</reference>
<evidence type="ECO:0000259" key="1">
    <source>
        <dbReference type="Pfam" id="PF07238"/>
    </source>
</evidence>
<proteinExistence type="predicted"/>
<dbReference type="AlphaFoldDB" id="A0A3M8SYH7"/>
<dbReference type="Gene3D" id="2.40.10.220">
    <property type="entry name" value="predicted glycosyltransferase like domains"/>
    <property type="match status" value="1"/>
</dbReference>
<accession>A0A3M8SYH7</accession>
<keyword evidence="3" id="KW-1185">Reference proteome</keyword>
<dbReference type="SUPFAM" id="SSF141371">
    <property type="entry name" value="PilZ domain-like"/>
    <property type="match status" value="1"/>
</dbReference>
<evidence type="ECO:0000313" key="2">
    <source>
        <dbReference type="EMBL" id="RNF85883.1"/>
    </source>
</evidence>
<name>A0A3M8SYH7_9GAMM</name>
<feature type="domain" description="PilZ" evidence="1">
    <location>
        <begin position="6"/>
        <end position="108"/>
    </location>
</feature>
<gene>
    <name evidence="2" type="ORF">EER27_00060</name>
</gene>